<dbReference type="InterPro" id="IPR022267">
    <property type="entry name" value="Asp2"/>
</dbReference>
<evidence type="ECO:0000313" key="1">
    <source>
        <dbReference type="EMBL" id="KRM95030.1"/>
    </source>
</evidence>
<keyword evidence="2" id="KW-1185">Reference proteome</keyword>
<dbReference type="InterPro" id="IPR029058">
    <property type="entry name" value="AB_hydrolase_fold"/>
</dbReference>
<proteinExistence type="predicted"/>
<evidence type="ECO:0008006" key="3">
    <source>
        <dbReference type="Google" id="ProtNLM"/>
    </source>
</evidence>
<dbReference type="Pfam" id="PF16929">
    <property type="entry name" value="Asp2"/>
    <property type="match status" value="1"/>
</dbReference>
<sequence>MIQLGGHKLGIEKQLDKSFRFHYLPLGEPEEVVTAEETLLSNDNLKLKYRSSIFILGLDSYVFLMPNLIKKLPSNRIIYSQNENLTVDLVELLQKKCAEPIKFEEAHTIINEIFFGGQYGLRLDFEKIDISPLLKNQIEQFGRGEINIKDVNLVSQVQAISWRMTISLNANSLFEFWPEYELKGKGKVIFKLYIIDAVSYIPIKTYEIFNKKTPEPFLFKTGENRTILYVAAFLQGSIEKFSIREIHIRKSRAKHGNFMVNSSMIADRKHCNGQLAVYFDSGDFKPPLNVYFSGWRTAEGFEGAGIMNQVGGGGVPHLLIADERLKGGAFYIGSREFEAEVVSTISKYLKYLGFSKDQLVLSGISMGTTAALYYSSMLSPKAVIVGKPLVNLGTIAANERIDRPYGFPTSLDLLLLNEKTTSYDAQQHFNERFWSTFRKGKFKNTMFAIAYMKQDDYDSTAFDELFKFLKNKYPYSKITYKGLVGRHNDNTVGIVNWFMRQFENIMEEGFDRRSSNIE</sequence>
<dbReference type="EMBL" id="AYZD01000033">
    <property type="protein sequence ID" value="KRM95030.1"/>
    <property type="molecule type" value="Genomic_DNA"/>
</dbReference>
<dbReference type="PATRIC" id="fig|1423725.3.peg.2183"/>
<organism evidence="1 2">
    <name type="scientific">Liquorilactobacillus aquaticus DSM 21051</name>
    <dbReference type="NCBI Taxonomy" id="1423725"/>
    <lineage>
        <taxon>Bacteria</taxon>
        <taxon>Bacillati</taxon>
        <taxon>Bacillota</taxon>
        <taxon>Bacilli</taxon>
        <taxon>Lactobacillales</taxon>
        <taxon>Lactobacillaceae</taxon>
        <taxon>Liquorilactobacillus</taxon>
    </lineage>
</organism>
<comment type="caution">
    <text evidence="1">The sequence shown here is derived from an EMBL/GenBank/DDBJ whole genome shotgun (WGS) entry which is preliminary data.</text>
</comment>
<reference evidence="1 2" key="1">
    <citation type="journal article" date="2015" name="Genome Announc.">
        <title>Expanding the biotechnology potential of lactobacilli through comparative genomics of 213 strains and associated genera.</title>
        <authorList>
            <person name="Sun Z."/>
            <person name="Harris H.M."/>
            <person name="McCann A."/>
            <person name="Guo C."/>
            <person name="Argimon S."/>
            <person name="Zhang W."/>
            <person name="Yang X."/>
            <person name="Jeffery I.B."/>
            <person name="Cooney J.C."/>
            <person name="Kagawa T.F."/>
            <person name="Liu W."/>
            <person name="Song Y."/>
            <person name="Salvetti E."/>
            <person name="Wrobel A."/>
            <person name="Rasinkangas P."/>
            <person name="Parkhill J."/>
            <person name="Rea M.C."/>
            <person name="O'Sullivan O."/>
            <person name="Ritari J."/>
            <person name="Douillard F.P."/>
            <person name="Paul Ross R."/>
            <person name="Yang R."/>
            <person name="Briner A.E."/>
            <person name="Felis G.E."/>
            <person name="de Vos W.M."/>
            <person name="Barrangou R."/>
            <person name="Klaenhammer T.R."/>
            <person name="Caufield P.W."/>
            <person name="Cui Y."/>
            <person name="Zhang H."/>
            <person name="O'Toole P.W."/>
        </authorList>
    </citation>
    <scope>NUCLEOTIDE SEQUENCE [LARGE SCALE GENOMIC DNA]</scope>
    <source>
        <strain evidence="1 2">DSM 21051</strain>
    </source>
</reference>
<dbReference type="ESTHER" id="9laco-a0a0r2d3x3">
    <property type="family name" value="Asp2"/>
</dbReference>
<gene>
    <name evidence="1" type="ORF">FC19_GL002122</name>
</gene>
<dbReference type="AlphaFoldDB" id="A0A0R2D3X3"/>
<dbReference type="STRING" id="1423725.FC19_GL002122"/>
<dbReference type="NCBIfam" id="TIGR03712">
    <property type="entry name" value="acc_sec_asp2"/>
    <property type="match status" value="1"/>
</dbReference>
<protein>
    <recommendedName>
        <fullName evidence="3">Accessory secretory protein Asp2</fullName>
    </recommendedName>
</protein>
<name>A0A0R2D3X3_9LACO</name>
<dbReference type="Proteomes" id="UP000051015">
    <property type="component" value="Unassembled WGS sequence"/>
</dbReference>
<evidence type="ECO:0000313" key="2">
    <source>
        <dbReference type="Proteomes" id="UP000051015"/>
    </source>
</evidence>
<dbReference type="GO" id="GO:0015031">
    <property type="term" value="P:protein transport"/>
    <property type="evidence" value="ECO:0007669"/>
    <property type="project" value="InterPro"/>
</dbReference>
<dbReference type="SUPFAM" id="SSF53474">
    <property type="entry name" value="alpha/beta-Hydrolases"/>
    <property type="match status" value="1"/>
</dbReference>
<accession>A0A0R2D3X3</accession>